<protein>
    <submittedName>
        <fullName evidence="2">NIDO domain-containing protein</fullName>
    </submittedName>
</protein>
<proteinExistence type="predicted"/>
<dbReference type="Proteomes" id="UP000095286">
    <property type="component" value="Unplaced"/>
</dbReference>
<dbReference type="WBParaSite" id="RSKR_0000958400.1">
    <property type="protein sequence ID" value="RSKR_0000958400.1"/>
    <property type="gene ID" value="RSKR_0000958400"/>
</dbReference>
<name>A0AC35UAB5_9BILA</name>
<sequence length="391" mass="44841">MDQQKDSEFTPKIRKKRQTARQNFQTYAQNLDRGDYDMRVEEGWTNILYPFGRWVQDEELMGQAGREKQANLGFDCPYFGYRFNYTFVYPMGFVSFATPSYALPPYTFPNPEWPKERDHSFIAPYYADTAFQRIGSIKISNVFYRSVHRPRLDDDEYYNPYDPTRSNTGNQQTNTQTNFNPQTNQQQQQFTNQNFNTQQQTFAGRKKRQMPGRTNQPGMVIDPQLLDNITNHVQDRANGWRAEHAFIVTWFRMSYGGAPRALDVSQFDYVKDWQNTFQLVIATDEIRTFAIFNYARLNWTSSTDAGGLNGFGGNPAYSGFNGGNGTGYYPLPYSGEGRIWKLGVFSNGVTPGRWIHRVDEVIVPAGCTNASTGGVITAPPWSISLVNLKQP</sequence>
<accession>A0AC35UAB5</accession>
<reference evidence="2" key="1">
    <citation type="submission" date="2016-11" db="UniProtKB">
        <authorList>
            <consortium name="WormBaseParasite"/>
        </authorList>
    </citation>
    <scope>IDENTIFICATION</scope>
    <source>
        <strain evidence="2">KR3021</strain>
    </source>
</reference>
<evidence type="ECO:0000313" key="2">
    <source>
        <dbReference type="WBParaSite" id="RSKR_0000958400.1"/>
    </source>
</evidence>
<evidence type="ECO:0000313" key="1">
    <source>
        <dbReference type="Proteomes" id="UP000095286"/>
    </source>
</evidence>
<organism evidence="1 2">
    <name type="scientific">Rhabditophanes sp. KR3021</name>
    <dbReference type="NCBI Taxonomy" id="114890"/>
    <lineage>
        <taxon>Eukaryota</taxon>
        <taxon>Metazoa</taxon>
        <taxon>Ecdysozoa</taxon>
        <taxon>Nematoda</taxon>
        <taxon>Chromadorea</taxon>
        <taxon>Rhabditida</taxon>
        <taxon>Tylenchina</taxon>
        <taxon>Panagrolaimomorpha</taxon>
        <taxon>Strongyloidoidea</taxon>
        <taxon>Alloionematidae</taxon>
        <taxon>Rhabditophanes</taxon>
    </lineage>
</organism>